<dbReference type="PROSITE" id="PS50294">
    <property type="entry name" value="WD_REPEATS_REGION"/>
    <property type="match status" value="1"/>
</dbReference>
<dbReference type="Proteomes" id="UP001174909">
    <property type="component" value="Unassembled WGS sequence"/>
</dbReference>
<keyword evidence="2" id="KW-0677">Repeat</keyword>
<evidence type="ECO:0000256" key="2">
    <source>
        <dbReference type="ARBA" id="ARBA00022737"/>
    </source>
</evidence>
<keyword evidence="5" id="KW-1185">Reference proteome</keyword>
<dbReference type="EMBL" id="CASHTH010003227">
    <property type="protein sequence ID" value="CAI8041938.1"/>
    <property type="molecule type" value="Genomic_DNA"/>
</dbReference>
<dbReference type="SMART" id="SM00320">
    <property type="entry name" value="WD40"/>
    <property type="match status" value="1"/>
</dbReference>
<feature type="non-terminal residue" evidence="4">
    <location>
        <position position="77"/>
    </location>
</feature>
<dbReference type="PANTHER" id="PTHR44090">
    <property type="entry name" value="WD REPEAT-CONTAINING PROTEIN 61"/>
    <property type="match status" value="1"/>
</dbReference>
<dbReference type="InterPro" id="IPR051510">
    <property type="entry name" value="SKI8"/>
</dbReference>
<dbReference type="PROSITE" id="PS50082">
    <property type="entry name" value="WD_REPEATS_2"/>
    <property type="match status" value="1"/>
</dbReference>
<evidence type="ECO:0000313" key="5">
    <source>
        <dbReference type="Proteomes" id="UP001174909"/>
    </source>
</evidence>
<evidence type="ECO:0000256" key="3">
    <source>
        <dbReference type="PROSITE-ProRule" id="PRU00221"/>
    </source>
</evidence>
<proteinExistence type="predicted"/>
<feature type="repeat" description="WD" evidence="3">
    <location>
        <begin position="27"/>
        <end position="68"/>
    </location>
</feature>
<evidence type="ECO:0000256" key="1">
    <source>
        <dbReference type="ARBA" id="ARBA00022574"/>
    </source>
</evidence>
<dbReference type="InterPro" id="IPR036322">
    <property type="entry name" value="WD40_repeat_dom_sf"/>
</dbReference>
<dbReference type="InterPro" id="IPR001680">
    <property type="entry name" value="WD40_rpt"/>
</dbReference>
<keyword evidence="1 3" id="KW-0853">WD repeat</keyword>
<dbReference type="SUPFAM" id="SSF50978">
    <property type="entry name" value="WD40 repeat-like"/>
    <property type="match status" value="1"/>
</dbReference>
<dbReference type="AlphaFoldDB" id="A0AA35T5P0"/>
<gene>
    <name evidence="4" type="ORF">GBAR_LOCUS23276</name>
</gene>
<dbReference type="PANTHER" id="PTHR44090:SF1">
    <property type="entry name" value="SUPERKILLER COMPLEX PROTEIN 8"/>
    <property type="match status" value="1"/>
</dbReference>
<sequence>RRVPYWRFHCPSPLSIPSQHASLTGTLSGHSSWVLSVAYCPDNQHFVTGSSDKTVKIWDGSNRECLHTFKDHSDQVV</sequence>
<name>A0AA35T5P0_GEOBA</name>
<organism evidence="4 5">
    <name type="scientific">Geodia barretti</name>
    <name type="common">Barrett's horny sponge</name>
    <dbReference type="NCBI Taxonomy" id="519541"/>
    <lineage>
        <taxon>Eukaryota</taxon>
        <taxon>Metazoa</taxon>
        <taxon>Porifera</taxon>
        <taxon>Demospongiae</taxon>
        <taxon>Heteroscleromorpha</taxon>
        <taxon>Tetractinellida</taxon>
        <taxon>Astrophorina</taxon>
        <taxon>Geodiidae</taxon>
        <taxon>Geodia</taxon>
    </lineage>
</organism>
<accession>A0AA35T5P0</accession>
<evidence type="ECO:0000313" key="4">
    <source>
        <dbReference type="EMBL" id="CAI8041938.1"/>
    </source>
</evidence>
<dbReference type="Pfam" id="PF00400">
    <property type="entry name" value="WD40"/>
    <property type="match status" value="1"/>
</dbReference>
<dbReference type="InterPro" id="IPR015943">
    <property type="entry name" value="WD40/YVTN_repeat-like_dom_sf"/>
</dbReference>
<reference evidence="4" key="1">
    <citation type="submission" date="2023-03" db="EMBL/GenBank/DDBJ databases">
        <authorList>
            <person name="Steffen K."/>
            <person name="Cardenas P."/>
        </authorList>
    </citation>
    <scope>NUCLEOTIDE SEQUENCE</scope>
</reference>
<dbReference type="Gene3D" id="2.130.10.10">
    <property type="entry name" value="YVTN repeat-like/Quinoprotein amine dehydrogenase"/>
    <property type="match status" value="1"/>
</dbReference>
<feature type="non-terminal residue" evidence="4">
    <location>
        <position position="1"/>
    </location>
</feature>
<dbReference type="GO" id="GO:0016593">
    <property type="term" value="C:Cdc73/Paf1 complex"/>
    <property type="evidence" value="ECO:0007669"/>
    <property type="project" value="TreeGrafter"/>
</dbReference>
<comment type="caution">
    <text evidence="4">The sequence shown here is derived from an EMBL/GenBank/DDBJ whole genome shotgun (WGS) entry which is preliminary data.</text>
</comment>
<protein>
    <submittedName>
        <fullName evidence="4">WD repeat-containing protein 61</fullName>
    </submittedName>
</protein>